<dbReference type="EMBL" id="MBPK01000011">
    <property type="protein sequence ID" value="PKT81830.1"/>
    <property type="molecule type" value="Genomic_DNA"/>
</dbReference>
<name>A0A2N3PK74_9HELI</name>
<dbReference type="GeneID" id="78824962"/>
<organism evidence="1 2">
    <name type="scientific">Helicobacter winghamensis</name>
    <dbReference type="NCBI Taxonomy" id="157268"/>
    <lineage>
        <taxon>Bacteria</taxon>
        <taxon>Pseudomonadati</taxon>
        <taxon>Campylobacterota</taxon>
        <taxon>Epsilonproteobacteria</taxon>
        <taxon>Campylobacterales</taxon>
        <taxon>Helicobacteraceae</taxon>
        <taxon>Helicobacter</taxon>
    </lineage>
</organism>
<dbReference type="Proteomes" id="UP000233350">
    <property type="component" value="Unassembled WGS sequence"/>
</dbReference>
<dbReference type="AlphaFoldDB" id="A0A2N3PK74"/>
<keyword evidence="2" id="KW-1185">Reference proteome</keyword>
<protein>
    <submittedName>
        <fullName evidence="1">Uncharacterized protein</fullName>
    </submittedName>
</protein>
<gene>
    <name evidence="1" type="ORF">BCM31_01195</name>
</gene>
<sequence>MQEQEAEVKKEKTTNGEINIDEIINKIKEEQKSKFEKEKIYQKIIQTKDAITKIETELAKKKIRLNKLYQNYKEI</sequence>
<evidence type="ECO:0000313" key="1">
    <source>
        <dbReference type="EMBL" id="PKT81830.1"/>
    </source>
</evidence>
<comment type="caution">
    <text evidence="1">The sequence shown here is derived from an EMBL/GenBank/DDBJ whole genome shotgun (WGS) entry which is preliminary data.</text>
</comment>
<dbReference type="RefSeq" id="WP_101312977.1">
    <property type="nucleotide sequence ID" value="NZ_CP063087.1"/>
</dbReference>
<accession>A0A2N3PK74</accession>
<evidence type="ECO:0000313" key="2">
    <source>
        <dbReference type="Proteomes" id="UP000233350"/>
    </source>
</evidence>
<reference evidence="1 2" key="1">
    <citation type="submission" date="2016-07" db="EMBL/GenBank/DDBJ databases">
        <title>Detection of Helicobacter winghamensis from caecal content of red fox (Vulpes vulpes).</title>
        <authorList>
            <person name="Zanoni R.G."/>
            <person name="Florio D."/>
            <person name="Caffara M."/>
            <person name="Renzi M."/>
            <person name="Parisi A."/>
            <person name="Pasquali F."/>
            <person name="Manfreda G."/>
        </authorList>
    </citation>
    <scope>NUCLEOTIDE SEQUENCE [LARGE SCALE GENOMIC DNA]</scope>
    <source>
        <strain evidence="1 2">295_13</strain>
    </source>
</reference>
<proteinExistence type="predicted"/>